<dbReference type="RefSeq" id="WP_247811095.1">
    <property type="nucleotide sequence ID" value="NZ_CP095855.1"/>
</dbReference>
<feature type="transmembrane region" description="Helical" evidence="1">
    <location>
        <begin position="33"/>
        <end position="52"/>
    </location>
</feature>
<gene>
    <name evidence="2" type="ORF">MYF79_27575</name>
</gene>
<protein>
    <submittedName>
        <fullName evidence="2">Uncharacterized protein</fullName>
    </submittedName>
</protein>
<sequence>MQAILNIKFSSLILKDIIKMRQINMPSWFNGKIKIALTSVILVAIAVGGVAFKESKGKRVHIYCSDGPGLTVDKWENLVIANPSYFKGYCDVAQNVNVQAAVPIRPSN</sequence>
<reference evidence="2 3" key="1">
    <citation type="submission" date="2022-04" db="EMBL/GenBank/DDBJ databases">
        <title>The arsenic-methylating capacity of Chitinophaga filiformis YT5 during chitin decomposition.</title>
        <authorList>
            <person name="Chen G."/>
            <person name="Liang Y."/>
        </authorList>
    </citation>
    <scope>NUCLEOTIDE SEQUENCE [LARGE SCALE GENOMIC DNA]</scope>
    <source>
        <strain evidence="2 3">YT5</strain>
    </source>
</reference>
<keyword evidence="1" id="KW-1133">Transmembrane helix</keyword>
<keyword evidence="3" id="KW-1185">Reference proteome</keyword>
<proteinExistence type="predicted"/>
<evidence type="ECO:0000313" key="3">
    <source>
        <dbReference type="Proteomes" id="UP000830198"/>
    </source>
</evidence>
<dbReference type="Proteomes" id="UP000830198">
    <property type="component" value="Chromosome"/>
</dbReference>
<dbReference type="EMBL" id="CP095855">
    <property type="protein sequence ID" value="UPK68726.1"/>
    <property type="molecule type" value="Genomic_DNA"/>
</dbReference>
<organism evidence="2 3">
    <name type="scientific">Chitinophaga filiformis</name>
    <name type="common">Myxococcus filiformis</name>
    <name type="synonym">Flexibacter filiformis</name>
    <dbReference type="NCBI Taxonomy" id="104663"/>
    <lineage>
        <taxon>Bacteria</taxon>
        <taxon>Pseudomonadati</taxon>
        <taxon>Bacteroidota</taxon>
        <taxon>Chitinophagia</taxon>
        <taxon>Chitinophagales</taxon>
        <taxon>Chitinophagaceae</taxon>
        <taxon>Chitinophaga</taxon>
    </lineage>
</organism>
<evidence type="ECO:0000313" key="2">
    <source>
        <dbReference type="EMBL" id="UPK68726.1"/>
    </source>
</evidence>
<name>A0ABY4I1U5_CHIFI</name>
<keyword evidence="1" id="KW-0812">Transmembrane</keyword>
<evidence type="ECO:0000256" key="1">
    <source>
        <dbReference type="SAM" id="Phobius"/>
    </source>
</evidence>
<keyword evidence="1" id="KW-0472">Membrane</keyword>
<accession>A0ABY4I1U5</accession>